<dbReference type="GO" id="GO:0004175">
    <property type="term" value="F:endopeptidase activity"/>
    <property type="evidence" value="ECO:0007669"/>
    <property type="project" value="TreeGrafter"/>
</dbReference>
<dbReference type="CDD" id="cd06567">
    <property type="entry name" value="Peptidase_S41"/>
    <property type="match status" value="1"/>
</dbReference>
<organism evidence="2 3">
    <name type="scientific">Tenacibaculum pelagium</name>
    <dbReference type="NCBI Taxonomy" id="2759527"/>
    <lineage>
        <taxon>Bacteria</taxon>
        <taxon>Pseudomonadati</taxon>
        <taxon>Bacteroidota</taxon>
        <taxon>Flavobacteriia</taxon>
        <taxon>Flavobacteriales</taxon>
        <taxon>Flavobacteriaceae</taxon>
        <taxon>Tenacibaculum</taxon>
    </lineage>
</organism>
<keyword evidence="3" id="KW-1185">Reference proteome</keyword>
<dbReference type="AlphaFoldDB" id="A0A839AUC4"/>
<dbReference type="EMBL" id="JACGLS010000007">
    <property type="protein sequence ID" value="MBA6157201.1"/>
    <property type="molecule type" value="Genomic_DNA"/>
</dbReference>
<dbReference type="GO" id="GO:0006508">
    <property type="term" value="P:proteolysis"/>
    <property type="evidence" value="ECO:0007669"/>
    <property type="project" value="InterPro"/>
</dbReference>
<dbReference type="GO" id="GO:0008236">
    <property type="term" value="F:serine-type peptidase activity"/>
    <property type="evidence" value="ECO:0007669"/>
    <property type="project" value="InterPro"/>
</dbReference>
<dbReference type="PANTHER" id="PTHR32060:SF30">
    <property type="entry name" value="CARBOXY-TERMINAL PROCESSING PROTEASE CTPA"/>
    <property type="match status" value="1"/>
</dbReference>
<accession>A0A839AUC4</accession>
<evidence type="ECO:0000259" key="1">
    <source>
        <dbReference type="SMART" id="SM00245"/>
    </source>
</evidence>
<dbReference type="Pfam" id="PF03572">
    <property type="entry name" value="Peptidase_S41"/>
    <property type="match status" value="1"/>
</dbReference>
<comment type="caution">
    <text evidence="2">The sequence shown here is derived from an EMBL/GenBank/DDBJ whole genome shotgun (WGS) entry which is preliminary data.</text>
</comment>
<reference evidence="2 3" key="1">
    <citation type="submission" date="2020-07" db="EMBL/GenBank/DDBJ databases">
        <title>Bacterium isolated from marine sediment.</title>
        <authorList>
            <person name="Shang D."/>
            <person name="Du Z.-J."/>
        </authorList>
    </citation>
    <scope>NUCLEOTIDE SEQUENCE [LARGE SCALE GENOMIC DNA]</scope>
    <source>
        <strain evidence="2 3">S7007</strain>
    </source>
</reference>
<dbReference type="GO" id="GO:0007165">
    <property type="term" value="P:signal transduction"/>
    <property type="evidence" value="ECO:0007669"/>
    <property type="project" value="TreeGrafter"/>
</dbReference>
<evidence type="ECO:0000313" key="2">
    <source>
        <dbReference type="EMBL" id="MBA6157201.1"/>
    </source>
</evidence>
<evidence type="ECO:0000313" key="3">
    <source>
        <dbReference type="Proteomes" id="UP000563906"/>
    </source>
</evidence>
<sequence length="325" mass="37386">MRKTIFILTFFIIISAFSQEKKLGKSELKYYKELIKHFKSKSINKDSIDWENFEKKILKKALISRDSAIKTALTINGESHSFYYKLDNKIRIYGNFESKSFLGKRKKISDIKIKNTGFIKINHFISSKVSLKETIESSKIYINKNIENIKSNDSENLKCWIIDLRNNGGGQMWPMIISLTPFLKEGNIGYTIKGKKETNWRKVNGEILYGTRNKTKKYLGKTFNYSLKNPRVKVAVLINEWTASSAEATAIAVMSNSNVKFFGTKTLGYPSNNTSIKMKNGDYLHLTTGFWKNHLGNKISKSIIPDEIANSEKDLIEKITNWINE</sequence>
<dbReference type="GO" id="GO:0030288">
    <property type="term" value="C:outer membrane-bounded periplasmic space"/>
    <property type="evidence" value="ECO:0007669"/>
    <property type="project" value="TreeGrafter"/>
</dbReference>
<dbReference type="PANTHER" id="PTHR32060">
    <property type="entry name" value="TAIL-SPECIFIC PROTEASE"/>
    <property type="match status" value="1"/>
</dbReference>
<gene>
    <name evidence="2" type="ORF">H3Z83_11820</name>
</gene>
<dbReference type="InterPro" id="IPR005151">
    <property type="entry name" value="Tail-specific_protease"/>
</dbReference>
<dbReference type="InterPro" id="IPR029045">
    <property type="entry name" value="ClpP/crotonase-like_dom_sf"/>
</dbReference>
<dbReference type="SMART" id="SM00245">
    <property type="entry name" value="TSPc"/>
    <property type="match status" value="1"/>
</dbReference>
<proteinExistence type="predicted"/>
<name>A0A839AUC4_9FLAO</name>
<dbReference type="Gene3D" id="3.90.226.10">
    <property type="entry name" value="2-enoyl-CoA Hydratase, Chain A, domain 1"/>
    <property type="match status" value="1"/>
</dbReference>
<feature type="domain" description="Tail specific protease" evidence="1">
    <location>
        <begin position="106"/>
        <end position="310"/>
    </location>
</feature>
<dbReference type="Proteomes" id="UP000563906">
    <property type="component" value="Unassembled WGS sequence"/>
</dbReference>
<dbReference type="SUPFAM" id="SSF52096">
    <property type="entry name" value="ClpP/crotonase"/>
    <property type="match status" value="1"/>
</dbReference>
<protein>
    <recommendedName>
        <fullName evidence="1">Tail specific protease domain-containing protein</fullName>
    </recommendedName>
</protein>
<dbReference type="RefSeq" id="WP_182125705.1">
    <property type="nucleotide sequence ID" value="NZ_JACGLS010000007.1"/>
</dbReference>